<reference evidence="2 3" key="1">
    <citation type="submission" date="2014-11" db="EMBL/GenBank/DDBJ databases">
        <title>Genetic blueprint of the zoonotic pathogen Toxocara canis.</title>
        <authorList>
            <person name="Zhu X.-Q."/>
            <person name="Korhonen P.K."/>
            <person name="Cai H."/>
            <person name="Young N.D."/>
            <person name="Nejsum P."/>
            <person name="von Samson-Himmelstjerna G."/>
            <person name="Boag P.R."/>
            <person name="Tan P."/>
            <person name="Li Q."/>
            <person name="Min J."/>
            <person name="Yang Y."/>
            <person name="Wang X."/>
            <person name="Fang X."/>
            <person name="Hall R.S."/>
            <person name="Hofmann A."/>
            <person name="Sternberg P.W."/>
            <person name="Jex A.R."/>
            <person name="Gasser R.B."/>
        </authorList>
    </citation>
    <scope>NUCLEOTIDE SEQUENCE [LARGE SCALE GENOMIC DNA]</scope>
    <source>
        <strain evidence="2">PN_DK_2014</strain>
    </source>
</reference>
<evidence type="ECO:0000313" key="3">
    <source>
        <dbReference type="Proteomes" id="UP000031036"/>
    </source>
</evidence>
<dbReference type="AlphaFoldDB" id="A0A0B2UXU6"/>
<gene>
    <name evidence="2" type="ORF">Tcan_17529</name>
</gene>
<feature type="chain" id="PRO_5002095176" evidence="1">
    <location>
        <begin position="24"/>
        <end position="86"/>
    </location>
</feature>
<proteinExistence type="predicted"/>
<sequence length="86" mass="10107">MNTAALSLSLLIIFVLNMDTVSSSLRFKRHWGWDQYYYNGRYGHRRWHYGYDRYMDRGMGGHIGGGSNNNYGGTTIDRLYNYNINL</sequence>
<dbReference type="EMBL" id="JPKZ01002987">
    <property type="protein sequence ID" value="KHN73917.1"/>
    <property type="molecule type" value="Genomic_DNA"/>
</dbReference>
<organism evidence="2 3">
    <name type="scientific">Toxocara canis</name>
    <name type="common">Canine roundworm</name>
    <dbReference type="NCBI Taxonomy" id="6265"/>
    <lineage>
        <taxon>Eukaryota</taxon>
        <taxon>Metazoa</taxon>
        <taxon>Ecdysozoa</taxon>
        <taxon>Nematoda</taxon>
        <taxon>Chromadorea</taxon>
        <taxon>Rhabditida</taxon>
        <taxon>Spirurina</taxon>
        <taxon>Ascaridomorpha</taxon>
        <taxon>Ascaridoidea</taxon>
        <taxon>Toxocaridae</taxon>
        <taxon>Toxocara</taxon>
    </lineage>
</organism>
<keyword evidence="3" id="KW-1185">Reference proteome</keyword>
<accession>A0A0B2UXU6</accession>
<keyword evidence="1" id="KW-0732">Signal</keyword>
<feature type="signal peptide" evidence="1">
    <location>
        <begin position="1"/>
        <end position="23"/>
    </location>
</feature>
<evidence type="ECO:0000256" key="1">
    <source>
        <dbReference type="SAM" id="SignalP"/>
    </source>
</evidence>
<protein>
    <submittedName>
        <fullName evidence="2">Uncharacterized protein</fullName>
    </submittedName>
</protein>
<dbReference type="Proteomes" id="UP000031036">
    <property type="component" value="Unassembled WGS sequence"/>
</dbReference>
<comment type="caution">
    <text evidence="2">The sequence shown here is derived from an EMBL/GenBank/DDBJ whole genome shotgun (WGS) entry which is preliminary data.</text>
</comment>
<evidence type="ECO:0000313" key="2">
    <source>
        <dbReference type="EMBL" id="KHN73917.1"/>
    </source>
</evidence>
<name>A0A0B2UXU6_TOXCA</name>